<evidence type="ECO:0000256" key="4">
    <source>
        <dbReference type="ARBA" id="ARBA00022694"/>
    </source>
</evidence>
<dbReference type="SUPFAM" id="SSF101744">
    <property type="entry name" value="Rof/RNase P subunit-like"/>
    <property type="match status" value="1"/>
</dbReference>
<comment type="similarity">
    <text evidence="2">Belongs to the eukaryotic/archaeal RNase P protein component 1 family.</text>
</comment>
<proteinExistence type="inferred from homology"/>
<dbReference type="InterPro" id="IPR036980">
    <property type="entry name" value="RNase_P/MRP_Rpp29_sf"/>
</dbReference>
<dbReference type="Proteomes" id="UP001431209">
    <property type="component" value="Unassembled WGS sequence"/>
</dbReference>
<evidence type="ECO:0000256" key="5">
    <source>
        <dbReference type="ARBA" id="ARBA00022722"/>
    </source>
</evidence>
<dbReference type="InterPro" id="IPR002730">
    <property type="entry name" value="Rpp29/RNP1"/>
</dbReference>
<evidence type="ECO:0000256" key="2">
    <source>
        <dbReference type="ARBA" id="ARBA00006181"/>
    </source>
</evidence>
<dbReference type="PANTHER" id="PTHR13348">
    <property type="entry name" value="RIBONUCLEASE P SUBUNIT P29"/>
    <property type="match status" value="1"/>
</dbReference>
<comment type="caution">
    <text evidence="8">The sequence shown here is derived from an EMBL/GenBank/DDBJ whole genome shotgun (WGS) entry which is preliminary data.</text>
</comment>
<evidence type="ECO:0000313" key="9">
    <source>
        <dbReference type="Proteomes" id="UP001431209"/>
    </source>
</evidence>
<protein>
    <submittedName>
        <fullName evidence="8">Ribonuclease P protein subunit p29</fullName>
    </submittedName>
</protein>
<dbReference type="GO" id="GO:0000172">
    <property type="term" value="C:ribonuclease MRP complex"/>
    <property type="evidence" value="ECO:0007669"/>
    <property type="project" value="InterPro"/>
</dbReference>
<name>A0AAW2ZGH5_9EUKA</name>
<evidence type="ECO:0000313" key="8">
    <source>
        <dbReference type="EMBL" id="KAL0489002.1"/>
    </source>
</evidence>
<dbReference type="HAMAP" id="MF_00754">
    <property type="entry name" value="RNase_P_1"/>
    <property type="match status" value="1"/>
</dbReference>
<dbReference type="AlphaFoldDB" id="A0AAW2ZGH5"/>
<accession>A0AAW2ZGH5</accession>
<dbReference type="GO" id="GO:0006364">
    <property type="term" value="P:rRNA processing"/>
    <property type="evidence" value="ECO:0007669"/>
    <property type="project" value="TreeGrafter"/>
</dbReference>
<dbReference type="GO" id="GO:0030677">
    <property type="term" value="C:ribonuclease P complex"/>
    <property type="evidence" value="ECO:0007669"/>
    <property type="project" value="InterPro"/>
</dbReference>
<dbReference type="GO" id="GO:0033204">
    <property type="term" value="F:ribonuclease P RNA binding"/>
    <property type="evidence" value="ECO:0007669"/>
    <property type="project" value="InterPro"/>
</dbReference>
<evidence type="ECO:0000256" key="1">
    <source>
        <dbReference type="ARBA" id="ARBA00004123"/>
    </source>
</evidence>
<dbReference type="GO" id="GO:0001682">
    <property type="term" value="P:tRNA 5'-leader removal"/>
    <property type="evidence" value="ECO:0007669"/>
    <property type="project" value="InterPro"/>
</dbReference>
<dbReference type="GO" id="GO:0004519">
    <property type="term" value="F:endonuclease activity"/>
    <property type="evidence" value="ECO:0007669"/>
    <property type="project" value="UniProtKB-KW"/>
</dbReference>
<sequence length="343" mass="39080">MVRDSDKEEMAKDKFINHTYDNYVKSEVAHQYPVPNNLHEKLDLPLSQIINSNTTNNNEDLMRKVYGSGSQHFNLTSSGHKFDLSWYEYGKEHFELISDSVSKNVLYTTAQNRVRSVESTFNRKADANDEYSSLQQRINGSVVCSNSTNVKTGIVNTLVSESQLKRHKNNKTKSTNKPSLKPAKILTSKERKKKKILSIDSKQDINYEQYLPLHVLWKQYIVDLIDGSYETLNGTELLVKADFHGCIMKVVKSKCATLVGAEGIIIQETENTFKILTNKNVLKTISKQGCQFEFDLPMSGGADVMDVDITASHKKVTIYGDNFRYRSADRASKKFKRRDVIDL</sequence>
<dbReference type="InterPro" id="IPR023538">
    <property type="entry name" value="RNP1"/>
</dbReference>
<evidence type="ECO:0000256" key="6">
    <source>
        <dbReference type="ARBA" id="ARBA00022759"/>
    </source>
</evidence>
<reference evidence="8 9" key="1">
    <citation type="submission" date="2024-03" db="EMBL/GenBank/DDBJ databases">
        <title>The Acrasis kona genome and developmental transcriptomes reveal deep origins of eukaryotic multicellular pathways.</title>
        <authorList>
            <person name="Sheikh S."/>
            <person name="Fu C.-J."/>
            <person name="Brown M.W."/>
            <person name="Baldauf S.L."/>
        </authorList>
    </citation>
    <scope>NUCLEOTIDE SEQUENCE [LARGE SCALE GENOMIC DNA]</scope>
    <source>
        <strain evidence="8 9">ATCC MYA-3509</strain>
    </source>
</reference>
<dbReference type="InterPro" id="IPR016848">
    <property type="entry name" value="RNase_P/MRP_Rpp29-subunit"/>
</dbReference>
<dbReference type="EMBL" id="JAOPGA020001505">
    <property type="protein sequence ID" value="KAL0489002.1"/>
    <property type="molecule type" value="Genomic_DNA"/>
</dbReference>
<keyword evidence="9" id="KW-1185">Reference proteome</keyword>
<keyword evidence="5" id="KW-0540">Nuclease</keyword>
<keyword evidence="7" id="KW-0378">Hydrolase</keyword>
<organism evidence="8 9">
    <name type="scientific">Acrasis kona</name>
    <dbReference type="NCBI Taxonomy" id="1008807"/>
    <lineage>
        <taxon>Eukaryota</taxon>
        <taxon>Discoba</taxon>
        <taxon>Heterolobosea</taxon>
        <taxon>Tetramitia</taxon>
        <taxon>Eutetramitia</taxon>
        <taxon>Acrasidae</taxon>
        <taxon>Acrasis</taxon>
    </lineage>
</organism>
<evidence type="ECO:0000256" key="3">
    <source>
        <dbReference type="ARBA" id="ARBA00022490"/>
    </source>
</evidence>
<dbReference type="InterPro" id="IPR023534">
    <property type="entry name" value="Rof/RNase_P-like"/>
</dbReference>
<dbReference type="PANTHER" id="PTHR13348:SF0">
    <property type="entry name" value="RIBONUCLEASE P PROTEIN SUBUNIT P29"/>
    <property type="match status" value="1"/>
</dbReference>
<dbReference type="Pfam" id="PF01868">
    <property type="entry name" value="RNase_P-MRP_p29"/>
    <property type="match status" value="1"/>
</dbReference>
<dbReference type="Gene3D" id="2.30.30.210">
    <property type="entry name" value="Ribonuclease P/MRP, subunit p29"/>
    <property type="match status" value="1"/>
</dbReference>
<keyword evidence="4" id="KW-0819">tRNA processing</keyword>
<keyword evidence="3" id="KW-0963">Cytoplasm</keyword>
<dbReference type="SMART" id="SM00538">
    <property type="entry name" value="POP4"/>
    <property type="match status" value="1"/>
</dbReference>
<gene>
    <name evidence="8" type="ORF">AKO1_013431</name>
</gene>
<keyword evidence="6" id="KW-0255">Endonuclease</keyword>
<dbReference type="GO" id="GO:0016787">
    <property type="term" value="F:hydrolase activity"/>
    <property type="evidence" value="ECO:0007669"/>
    <property type="project" value="UniProtKB-KW"/>
</dbReference>
<dbReference type="GO" id="GO:0005634">
    <property type="term" value="C:nucleus"/>
    <property type="evidence" value="ECO:0007669"/>
    <property type="project" value="UniProtKB-SubCell"/>
</dbReference>
<evidence type="ECO:0000256" key="7">
    <source>
        <dbReference type="ARBA" id="ARBA00022801"/>
    </source>
</evidence>
<comment type="subcellular location">
    <subcellularLocation>
        <location evidence="1">Nucleus</location>
    </subcellularLocation>
</comment>